<dbReference type="Gene3D" id="1.25.40.10">
    <property type="entry name" value="Tetratricopeptide repeat domain"/>
    <property type="match status" value="2"/>
</dbReference>
<accession>A0A7S4RNZ8</accession>
<evidence type="ECO:0000313" key="3">
    <source>
        <dbReference type="EMBL" id="CAE4619023.1"/>
    </source>
</evidence>
<evidence type="ECO:0000256" key="1">
    <source>
        <dbReference type="PROSITE-ProRule" id="PRU00708"/>
    </source>
</evidence>
<feature type="repeat" description="PPR" evidence="1">
    <location>
        <begin position="156"/>
        <end position="186"/>
    </location>
</feature>
<dbReference type="GO" id="GO:0007005">
    <property type="term" value="P:mitochondrion organization"/>
    <property type="evidence" value="ECO:0007669"/>
    <property type="project" value="TreeGrafter"/>
</dbReference>
<dbReference type="PANTHER" id="PTHR47934">
    <property type="entry name" value="PENTATRICOPEPTIDE REPEAT-CONTAINING PROTEIN PET309, MITOCHONDRIAL"/>
    <property type="match status" value="1"/>
</dbReference>
<dbReference type="InterPro" id="IPR002625">
    <property type="entry name" value="Smr_dom"/>
</dbReference>
<sequence>MNSNTTFEEKTSVLEQIIINMDRSERHVKISGPIFESLIRTFGTNRQYKDARRVFNMIEGPTNAGCLSAVLYACSAANPSRWRDATDILHSSDIVAGASGPARIESLALSYAVIACARENEWKEALNLIDLYGLPNRIIPRESRSEWDQKSYPVVSVDALNSIIAACGRSGCPDMAVKLLNEMPSKYGVCADDRSYRSAIIACNQAEHEKQRQIRIKSELKTNGSSTRGGREHASAYIEKTVHTNKLNLQWWECALSLLRRMKEEELKPDPQTYSSVISACEAAGQWQRALGILRSMSKDSTIGRATPPNLFCVNAAISACEKGGAWLEAFELYERMKNRGGAVRPNFITISSLLIALESAGQRELAENTYKEALREGMVSPWKKRIDIDGQTMRMMDLHQYSAPMAKIAVRSVIESLLKPRCAHDISKDFVVIVGRGKGSEGGRPVLLPVIQQMLQSEFGVMSNIDESNSGRLRVKREELESFVKRKGWRL</sequence>
<dbReference type="GO" id="GO:0005739">
    <property type="term" value="C:mitochondrion"/>
    <property type="evidence" value="ECO:0007669"/>
    <property type="project" value="TreeGrafter"/>
</dbReference>
<feature type="domain" description="Smr" evidence="2">
    <location>
        <begin position="394"/>
        <end position="479"/>
    </location>
</feature>
<feature type="repeat" description="PPR" evidence="1">
    <location>
        <begin position="270"/>
        <end position="300"/>
    </location>
</feature>
<dbReference type="PANTHER" id="PTHR47934:SF6">
    <property type="entry name" value="MITOCHONDRIAL GROUP I INTRON SPLICING FACTOR CCM1-RELATED"/>
    <property type="match status" value="1"/>
</dbReference>
<dbReference type="PROSITE" id="PS51375">
    <property type="entry name" value="PPR"/>
    <property type="match status" value="3"/>
</dbReference>
<dbReference type="InterPro" id="IPR002885">
    <property type="entry name" value="PPR_rpt"/>
</dbReference>
<proteinExistence type="predicted"/>
<dbReference type="AlphaFoldDB" id="A0A7S4RNZ8"/>
<dbReference type="SUPFAM" id="SSF160443">
    <property type="entry name" value="SMR domain-like"/>
    <property type="match status" value="1"/>
</dbReference>
<dbReference type="Gene3D" id="3.30.1370.110">
    <property type="match status" value="1"/>
</dbReference>
<organism evidence="3">
    <name type="scientific">Ditylum brightwellii</name>
    <dbReference type="NCBI Taxonomy" id="49249"/>
    <lineage>
        <taxon>Eukaryota</taxon>
        <taxon>Sar</taxon>
        <taxon>Stramenopiles</taxon>
        <taxon>Ochrophyta</taxon>
        <taxon>Bacillariophyta</taxon>
        <taxon>Mediophyceae</taxon>
        <taxon>Lithodesmiophycidae</taxon>
        <taxon>Lithodesmiales</taxon>
        <taxon>Lithodesmiaceae</taxon>
        <taxon>Ditylum</taxon>
    </lineage>
</organism>
<dbReference type="EMBL" id="HBNS01026814">
    <property type="protein sequence ID" value="CAE4619023.1"/>
    <property type="molecule type" value="Transcribed_RNA"/>
</dbReference>
<name>A0A7S4RNZ8_9STRA</name>
<dbReference type="InterPro" id="IPR036063">
    <property type="entry name" value="Smr_dom_sf"/>
</dbReference>
<dbReference type="GO" id="GO:0006396">
    <property type="term" value="P:RNA processing"/>
    <property type="evidence" value="ECO:0007669"/>
    <property type="project" value="TreeGrafter"/>
</dbReference>
<dbReference type="InterPro" id="IPR011990">
    <property type="entry name" value="TPR-like_helical_dom_sf"/>
</dbReference>
<reference evidence="3" key="1">
    <citation type="submission" date="2021-01" db="EMBL/GenBank/DDBJ databases">
        <authorList>
            <person name="Corre E."/>
            <person name="Pelletier E."/>
            <person name="Niang G."/>
            <person name="Scheremetjew M."/>
            <person name="Finn R."/>
            <person name="Kale V."/>
            <person name="Holt S."/>
            <person name="Cochrane G."/>
            <person name="Meng A."/>
            <person name="Brown T."/>
            <person name="Cohen L."/>
        </authorList>
    </citation>
    <scope>NUCLEOTIDE SEQUENCE</scope>
    <source>
        <strain evidence="3">GSO104</strain>
    </source>
</reference>
<dbReference type="SMART" id="SM00463">
    <property type="entry name" value="SMR"/>
    <property type="match status" value="1"/>
</dbReference>
<evidence type="ECO:0000259" key="2">
    <source>
        <dbReference type="SMART" id="SM00463"/>
    </source>
</evidence>
<dbReference type="GO" id="GO:0003729">
    <property type="term" value="F:mRNA binding"/>
    <property type="evidence" value="ECO:0007669"/>
    <property type="project" value="TreeGrafter"/>
</dbReference>
<gene>
    <name evidence="3" type="ORF">DBRI00130_LOCUS21103</name>
</gene>
<dbReference type="NCBIfam" id="TIGR00756">
    <property type="entry name" value="PPR"/>
    <property type="match status" value="1"/>
</dbReference>
<protein>
    <recommendedName>
        <fullName evidence="2">Smr domain-containing protein</fullName>
    </recommendedName>
</protein>
<dbReference type="InterPro" id="IPR051114">
    <property type="entry name" value="Mito_RNA_Proc_CCM1"/>
</dbReference>
<feature type="repeat" description="PPR" evidence="1">
    <location>
        <begin position="310"/>
        <end position="344"/>
    </location>
</feature>
<dbReference type="Pfam" id="PF01535">
    <property type="entry name" value="PPR"/>
    <property type="match status" value="3"/>
</dbReference>